<dbReference type="WBParaSite" id="ES5_v2.g7327.t1">
    <property type="protein sequence ID" value="ES5_v2.g7327.t1"/>
    <property type="gene ID" value="ES5_v2.g7327"/>
</dbReference>
<accession>A0AC34GRQ5</accession>
<organism evidence="1 2">
    <name type="scientific">Panagrolaimus sp. ES5</name>
    <dbReference type="NCBI Taxonomy" id="591445"/>
    <lineage>
        <taxon>Eukaryota</taxon>
        <taxon>Metazoa</taxon>
        <taxon>Ecdysozoa</taxon>
        <taxon>Nematoda</taxon>
        <taxon>Chromadorea</taxon>
        <taxon>Rhabditida</taxon>
        <taxon>Tylenchina</taxon>
        <taxon>Panagrolaimomorpha</taxon>
        <taxon>Panagrolaimoidea</taxon>
        <taxon>Panagrolaimidae</taxon>
        <taxon>Panagrolaimus</taxon>
    </lineage>
</organism>
<reference evidence="2" key="1">
    <citation type="submission" date="2022-11" db="UniProtKB">
        <authorList>
            <consortium name="WormBaseParasite"/>
        </authorList>
    </citation>
    <scope>IDENTIFICATION</scope>
</reference>
<name>A0AC34GRQ5_9BILA</name>
<evidence type="ECO:0000313" key="1">
    <source>
        <dbReference type="Proteomes" id="UP000887579"/>
    </source>
</evidence>
<protein>
    <submittedName>
        <fullName evidence="2">SEFIR domain-containing protein</fullName>
    </submittedName>
</protein>
<evidence type="ECO:0000313" key="2">
    <source>
        <dbReference type="WBParaSite" id="ES5_v2.g7327.t1"/>
    </source>
</evidence>
<sequence length="668" mass="76313">MSYFLACFLTLIFLPFTYSAAADCPFVPKTVLHSGKIANILFESDSKKCTDSIPIGPLETCSPEIAEITFGPDTTIPNGTNVMPYIDLNVNVIGHEFISDIFVQLECLYAPNKENSYCHNHSTPILKWGRNYWPCRHHKILSDPNEVKLPIIYEHACFRMHGLSHYQMHITFIPQNCRLQYTVTLPHDFQLDPTIALHYRNDTSWKTGWSPMLTLDPNEKEFVKMHVTSNPSDNKTHITMAVYQKFKDGTKLIFDDVVAPPDKSIKFHASAGDYHAFAYVKHQECRLICNKQELEIQKCEVCNHTYLNFTLFENHLSGAQSLWKVFTAVMTYLMYLILILLGFAVITAAGIYVYYQIIRPKRLARLPPQAVEMAARPKVLIIYSDDCIEHSAVVGTFADLLQQHANAQIMIDTHNLTDPSIKPSLWLLQAITDAQYVIIIFSEASSKIMSGETLISRRPFPELFNSAVRLIISKINDILSREGIQLQNNNQRISPALSKFIIARFSYTDQNSIPEYFSLLPCRRIVIPKDLGLLFGYLHNVDVTQQNSLEFDADLAPLNQAIFTYQQYIFNNPDWLQSRFESRHTVEDEISPREVTERLPLKSDTDKSDIAMEELATKYNISIPHDTDDDDEEVDVKQQQQQSQNGKNVEKYKLIGDLDDISSASSDD</sequence>
<proteinExistence type="predicted"/>
<dbReference type="Proteomes" id="UP000887579">
    <property type="component" value="Unplaced"/>
</dbReference>